<dbReference type="Pfam" id="PF04560">
    <property type="entry name" value="RNA_pol_Rpb2_7"/>
    <property type="match status" value="1"/>
</dbReference>
<keyword evidence="8" id="KW-1185">Reference proteome</keyword>
<dbReference type="EC" id="2.7.7.6" evidence="2"/>
<proteinExistence type="inferred from homology"/>
<keyword evidence="6" id="KW-0804">Transcription</keyword>
<evidence type="ECO:0000313" key="9">
    <source>
        <dbReference type="WBParaSite" id="jg7155"/>
    </source>
</evidence>
<evidence type="ECO:0000256" key="2">
    <source>
        <dbReference type="ARBA" id="ARBA00012418"/>
    </source>
</evidence>
<dbReference type="AlphaFoldDB" id="A0A915EIV6"/>
<evidence type="ECO:0000259" key="7">
    <source>
        <dbReference type="Pfam" id="PF04560"/>
    </source>
</evidence>
<keyword evidence="3" id="KW-0240">DNA-directed RNA polymerase</keyword>
<dbReference type="SUPFAM" id="SSF64484">
    <property type="entry name" value="beta and beta-prime subunits of DNA dependent RNA-polymerase"/>
    <property type="match status" value="1"/>
</dbReference>
<reference evidence="9" key="1">
    <citation type="submission" date="2022-11" db="UniProtKB">
        <authorList>
            <consortium name="WormBaseParasite"/>
        </authorList>
    </citation>
    <scope>IDENTIFICATION</scope>
</reference>
<accession>A0A915EIV6</accession>
<dbReference type="PANTHER" id="PTHR20856">
    <property type="entry name" value="DNA-DIRECTED RNA POLYMERASE I SUBUNIT 2"/>
    <property type="match status" value="1"/>
</dbReference>
<dbReference type="GO" id="GO:0000428">
    <property type="term" value="C:DNA-directed RNA polymerase complex"/>
    <property type="evidence" value="ECO:0007669"/>
    <property type="project" value="UniProtKB-KW"/>
</dbReference>
<dbReference type="WBParaSite" id="jg7155">
    <property type="protein sequence ID" value="jg7155"/>
    <property type="gene ID" value="jg7155"/>
</dbReference>
<feature type="domain" description="RNA polymerase Rpb2" evidence="7">
    <location>
        <begin position="1"/>
        <end position="111"/>
    </location>
</feature>
<dbReference type="Proteomes" id="UP000887574">
    <property type="component" value="Unplaced"/>
</dbReference>
<evidence type="ECO:0000256" key="3">
    <source>
        <dbReference type="ARBA" id="ARBA00022478"/>
    </source>
</evidence>
<evidence type="ECO:0000256" key="1">
    <source>
        <dbReference type="ARBA" id="ARBA00006835"/>
    </source>
</evidence>
<protein>
    <recommendedName>
        <fullName evidence="2">DNA-directed RNA polymerase</fullName>
        <ecNumber evidence="2">2.7.7.6</ecNumber>
    </recommendedName>
</protein>
<dbReference type="GO" id="GO:0003899">
    <property type="term" value="F:DNA-directed RNA polymerase activity"/>
    <property type="evidence" value="ECO:0007669"/>
    <property type="project" value="UniProtKB-EC"/>
</dbReference>
<evidence type="ECO:0000313" key="8">
    <source>
        <dbReference type="Proteomes" id="UP000887574"/>
    </source>
</evidence>
<comment type="similarity">
    <text evidence="1">Belongs to the RNA polymerase beta chain family.</text>
</comment>
<evidence type="ECO:0000256" key="6">
    <source>
        <dbReference type="ARBA" id="ARBA00023163"/>
    </source>
</evidence>
<dbReference type="GO" id="GO:0003677">
    <property type="term" value="F:DNA binding"/>
    <property type="evidence" value="ECO:0007669"/>
    <property type="project" value="InterPro"/>
</dbReference>
<evidence type="ECO:0000256" key="5">
    <source>
        <dbReference type="ARBA" id="ARBA00022695"/>
    </source>
</evidence>
<dbReference type="GO" id="GO:0032549">
    <property type="term" value="F:ribonucleoside binding"/>
    <property type="evidence" value="ECO:0007669"/>
    <property type="project" value="InterPro"/>
</dbReference>
<dbReference type="GO" id="GO:0006351">
    <property type="term" value="P:DNA-templated transcription"/>
    <property type="evidence" value="ECO:0007669"/>
    <property type="project" value="InterPro"/>
</dbReference>
<dbReference type="Gene3D" id="3.90.1800.10">
    <property type="entry name" value="RNA polymerase alpha subunit dimerisation domain"/>
    <property type="match status" value="1"/>
</dbReference>
<keyword evidence="4" id="KW-0808">Transferase</keyword>
<evidence type="ECO:0000256" key="4">
    <source>
        <dbReference type="ARBA" id="ARBA00022679"/>
    </source>
</evidence>
<sequence>MERDALIAHGTAFCLQDRLFNCSDKDEAYMCAGCGSIVSVTNLDQNMAMFKRVESAFKAQNRIEKESNYHNFTRRHCSVCKRDDQVFLVNVPRVFRYLCAELSAVNVKVQLGVSHPKDIKR</sequence>
<organism evidence="8 9">
    <name type="scientific">Ditylenchus dipsaci</name>
    <dbReference type="NCBI Taxonomy" id="166011"/>
    <lineage>
        <taxon>Eukaryota</taxon>
        <taxon>Metazoa</taxon>
        <taxon>Ecdysozoa</taxon>
        <taxon>Nematoda</taxon>
        <taxon>Chromadorea</taxon>
        <taxon>Rhabditida</taxon>
        <taxon>Tylenchina</taxon>
        <taxon>Tylenchomorpha</taxon>
        <taxon>Sphaerularioidea</taxon>
        <taxon>Anguinidae</taxon>
        <taxon>Anguininae</taxon>
        <taxon>Ditylenchus</taxon>
    </lineage>
</organism>
<name>A0A915EIV6_9BILA</name>
<dbReference type="InterPro" id="IPR007641">
    <property type="entry name" value="RNA_pol_Rpb2_7"/>
</dbReference>
<keyword evidence="5" id="KW-0548">Nucleotidyltransferase</keyword>
<dbReference type="InterPro" id="IPR015712">
    <property type="entry name" value="DNA-dir_RNA_pol_su2"/>
</dbReference>